<dbReference type="AlphaFoldDB" id="A0A1G6QB44"/>
<dbReference type="SUPFAM" id="SSF52833">
    <property type="entry name" value="Thioredoxin-like"/>
    <property type="match status" value="1"/>
</dbReference>
<dbReference type="EMBL" id="FMZO01000004">
    <property type="protein sequence ID" value="SDC88877.1"/>
    <property type="molecule type" value="Genomic_DNA"/>
</dbReference>
<organism evidence="1 2">
    <name type="scientific">Niabella drilacis (strain DSM 25811 / CCM 8410 / CCUG 62505 / LMG 26954 / E90)</name>
    <dbReference type="NCBI Taxonomy" id="1285928"/>
    <lineage>
        <taxon>Bacteria</taxon>
        <taxon>Pseudomonadati</taxon>
        <taxon>Bacteroidota</taxon>
        <taxon>Chitinophagia</taxon>
        <taxon>Chitinophagales</taxon>
        <taxon>Chitinophagaceae</taxon>
        <taxon>Niabella</taxon>
    </lineage>
</organism>
<keyword evidence="2" id="KW-1185">Reference proteome</keyword>
<name>A0A1G6QB44_NIADE</name>
<dbReference type="STRING" id="1285928.SAMN04487894_104323"/>
<dbReference type="Proteomes" id="UP000198757">
    <property type="component" value="Unassembled WGS sequence"/>
</dbReference>
<proteinExistence type="predicted"/>
<protein>
    <recommendedName>
        <fullName evidence="3">Thioredoxin-related protein</fullName>
    </recommendedName>
</protein>
<evidence type="ECO:0000313" key="2">
    <source>
        <dbReference type="Proteomes" id="UP000198757"/>
    </source>
</evidence>
<dbReference type="RefSeq" id="WP_090389928.1">
    <property type="nucleotide sequence ID" value="NZ_FMZO01000004.1"/>
</dbReference>
<dbReference type="Gene3D" id="3.40.30.10">
    <property type="entry name" value="Glutaredoxin"/>
    <property type="match status" value="1"/>
</dbReference>
<accession>A0A1G6QB44</accession>
<evidence type="ECO:0008006" key="3">
    <source>
        <dbReference type="Google" id="ProtNLM"/>
    </source>
</evidence>
<sequence length="444" mass="49866">MKSTGLLLVLTFLTMALRGQSPFLNITYKTALDRAAREDKLICVLYTSADCESCNETLYRHLSSGKVKQQINRSFIPVRVGSESGEREHLRVLFDLKIPAGILFVDGSGQLVYAVPYGAPLSIDSLINEALSRQKSIEILRVKEKSYFGQNHKSIKDLEQLIAAKTNLEQDTRLLLTEYLGLVPRDSVNTLSVLWFLARQAPVFESMAYNIMVSSPLYKEAWYQMPVEERVRINDQISGKSVKIAAETGDEAFAERIAKFAASTYNNVPGSLYAERRVMMYYYLHTRNMTRYLDVAVLFYDDYLRFVVSETTVQPSVVPADHELPEALLKVRTATAVKTVAPAVYARYLSEAAGFFYRNDSTGKYLGNALSWADKSVALAPGFVNQHVYAQLLYASGKKEEAIRYETLAIEGSRKVKAAYTAQWPQILEKMKRGERIGPGAGSF</sequence>
<gene>
    <name evidence="1" type="ORF">SAMN04487894_104323</name>
</gene>
<dbReference type="OrthoDB" id="645813at2"/>
<dbReference type="InterPro" id="IPR036249">
    <property type="entry name" value="Thioredoxin-like_sf"/>
</dbReference>
<reference evidence="2" key="1">
    <citation type="submission" date="2016-10" db="EMBL/GenBank/DDBJ databases">
        <authorList>
            <person name="Varghese N."/>
            <person name="Submissions S."/>
        </authorList>
    </citation>
    <scope>NUCLEOTIDE SEQUENCE [LARGE SCALE GENOMIC DNA]</scope>
    <source>
        <strain evidence="2">DSM 25811 / CCM 8410 / LMG 26954 / E90</strain>
    </source>
</reference>
<evidence type="ECO:0000313" key="1">
    <source>
        <dbReference type="EMBL" id="SDC88877.1"/>
    </source>
</evidence>